<feature type="transmembrane region" description="Helical" evidence="10">
    <location>
        <begin position="313"/>
        <end position="333"/>
    </location>
</feature>
<feature type="domain" description="G-protein coupled receptors family 1 profile" evidence="11">
    <location>
        <begin position="123"/>
        <end position="373"/>
    </location>
</feature>
<evidence type="ECO:0000256" key="9">
    <source>
        <dbReference type="RuleBase" id="RU000688"/>
    </source>
</evidence>
<keyword evidence="12" id="KW-1185">Reference proteome</keyword>
<comment type="subcellular location">
    <subcellularLocation>
        <location evidence="1">Cell membrane</location>
        <topology evidence="1">Multi-pass membrane protein</topology>
    </subcellularLocation>
</comment>
<reference evidence="12" key="1">
    <citation type="submission" date="2025-05" db="UniProtKB">
        <authorList>
            <consortium name="RefSeq"/>
        </authorList>
    </citation>
    <scope>NUCLEOTIDE SEQUENCE [LARGE SCALE GENOMIC DNA]</scope>
</reference>
<keyword evidence="3 9" id="KW-0812">Transmembrane</keyword>
<feature type="transmembrane region" description="Helical" evidence="10">
    <location>
        <begin position="184"/>
        <end position="200"/>
    </location>
</feature>
<feature type="transmembrane region" description="Helical" evidence="10">
    <location>
        <begin position="144"/>
        <end position="164"/>
    </location>
</feature>
<dbReference type="PROSITE" id="PS00237">
    <property type="entry name" value="G_PROTEIN_RECEP_F1_1"/>
    <property type="match status" value="1"/>
</dbReference>
<accession>A0A6J0VE61</accession>
<feature type="transmembrane region" description="Helical" evidence="10">
    <location>
        <begin position="266"/>
        <end position="293"/>
    </location>
</feature>
<feature type="transmembrane region" description="Helical" evidence="10">
    <location>
        <begin position="107"/>
        <end position="132"/>
    </location>
</feature>
<evidence type="ECO:0000256" key="6">
    <source>
        <dbReference type="ARBA" id="ARBA00023136"/>
    </source>
</evidence>
<keyword evidence="2" id="KW-1003">Cell membrane</keyword>
<dbReference type="RefSeq" id="XP_020671112.2">
    <property type="nucleotide sequence ID" value="XM_020815453.2"/>
</dbReference>
<evidence type="ECO:0000259" key="11">
    <source>
        <dbReference type="PROSITE" id="PS50262"/>
    </source>
</evidence>
<evidence type="ECO:0000313" key="13">
    <source>
        <dbReference type="RefSeq" id="XP_020671112.2"/>
    </source>
</evidence>
<evidence type="ECO:0000256" key="7">
    <source>
        <dbReference type="ARBA" id="ARBA00023170"/>
    </source>
</evidence>
<feature type="transmembrane region" description="Helical" evidence="10">
    <location>
        <begin position="221"/>
        <end position="239"/>
    </location>
</feature>
<dbReference type="CDD" id="cd14988">
    <property type="entry name" value="7tmA_GPR182"/>
    <property type="match status" value="1"/>
</dbReference>
<dbReference type="PANTHER" id="PTHR24226:SF0">
    <property type="entry name" value="G-PROTEIN COUPLED RECEPTOR 182"/>
    <property type="match status" value="1"/>
</dbReference>
<dbReference type="PRINTS" id="PR00643">
    <property type="entry name" value="G10DORPHANR"/>
</dbReference>
<dbReference type="PANTHER" id="PTHR24226">
    <property type="entry name" value="G-PROTEIN COUPLED RECEPTOR 182 AND ESTROGEN RECEPTOR 1"/>
    <property type="match status" value="1"/>
</dbReference>
<dbReference type="Proteomes" id="UP001652642">
    <property type="component" value="Chromosome 2"/>
</dbReference>
<dbReference type="InterPro" id="IPR017452">
    <property type="entry name" value="GPCR_Rhodpsn_7TM"/>
</dbReference>
<evidence type="ECO:0000256" key="10">
    <source>
        <dbReference type="SAM" id="Phobius"/>
    </source>
</evidence>
<feature type="transmembrane region" description="Helical" evidence="10">
    <location>
        <begin position="353"/>
        <end position="376"/>
    </location>
</feature>
<dbReference type="Pfam" id="PF00001">
    <property type="entry name" value="7tm_1"/>
    <property type="match status" value="1"/>
</dbReference>
<dbReference type="InterPro" id="IPR047143">
    <property type="entry name" value="GPER1-like"/>
</dbReference>
<gene>
    <name evidence="13" type="primary">GPR182</name>
</gene>
<dbReference type="InterPro" id="IPR001350">
    <property type="entry name" value="G10D_rcpt"/>
</dbReference>
<keyword evidence="4 10" id="KW-1133">Transmembrane helix</keyword>
<reference evidence="13" key="2">
    <citation type="submission" date="2025-08" db="UniProtKB">
        <authorList>
            <consortium name="RefSeq"/>
        </authorList>
    </citation>
    <scope>IDENTIFICATION</scope>
</reference>
<dbReference type="OrthoDB" id="5963140at2759"/>
<organism evidence="12 13">
    <name type="scientific">Pogona vitticeps</name>
    <name type="common">central bearded dragon</name>
    <dbReference type="NCBI Taxonomy" id="103695"/>
    <lineage>
        <taxon>Eukaryota</taxon>
        <taxon>Metazoa</taxon>
        <taxon>Chordata</taxon>
        <taxon>Craniata</taxon>
        <taxon>Vertebrata</taxon>
        <taxon>Euteleostomi</taxon>
        <taxon>Lepidosauria</taxon>
        <taxon>Squamata</taxon>
        <taxon>Bifurcata</taxon>
        <taxon>Unidentata</taxon>
        <taxon>Episquamata</taxon>
        <taxon>Toxicofera</taxon>
        <taxon>Iguania</taxon>
        <taxon>Acrodonta</taxon>
        <taxon>Agamidae</taxon>
        <taxon>Amphibolurinae</taxon>
        <taxon>Pogona</taxon>
    </lineage>
</organism>
<evidence type="ECO:0000256" key="3">
    <source>
        <dbReference type="ARBA" id="ARBA00022692"/>
    </source>
</evidence>
<keyword evidence="5 9" id="KW-0297">G-protein coupled receptor</keyword>
<dbReference type="InterPro" id="IPR000276">
    <property type="entry name" value="GPCR_Rhodpsn"/>
</dbReference>
<keyword evidence="7 9" id="KW-0675">Receptor</keyword>
<dbReference type="SUPFAM" id="SSF81321">
    <property type="entry name" value="Family A G protein-coupled receptor-like"/>
    <property type="match status" value="1"/>
</dbReference>
<keyword evidence="8 9" id="KW-0807">Transducer</keyword>
<keyword evidence="6 10" id="KW-0472">Membrane</keyword>
<evidence type="ECO:0000256" key="1">
    <source>
        <dbReference type="ARBA" id="ARBA00004651"/>
    </source>
</evidence>
<dbReference type="Gene3D" id="1.20.1070.10">
    <property type="entry name" value="Rhodopsin 7-helix transmembrane proteins"/>
    <property type="match status" value="1"/>
</dbReference>
<evidence type="ECO:0000256" key="8">
    <source>
        <dbReference type="ARBA" id="ARBA00023224"/>
    </source>
</evidence>
<dbReference type="GeneID" id="110091361"/>
<comment type="similarity">
    <text evidence="9">Belongs to the G-protein coupled receptor 1 family.</text>
</comment>
<evidence type="ECO:0000256" key="5">
    <source>
        <dbReference type="ARBA" id="ARBA00023040"/>
    </source>
</evidence>
<name>A0A6J0VE61_9SAUR</name>
<evidence type="ECO:0000256" key="4">
    <source>
        <dbReference type="ARBA" id="ARBA00022989"/>
    </source>
</evidence>
<proteinExistence type="inferred from homology"/>
<evidence type="ECO:0000313" key="12">
    <source>
        <dbReference type="Proteomes" id="UP001652642"/>
    </source>
</evidence>
<dbReference type="PROSITE" id="PS50262">
    <property type="entry name" value="G_PROTEIN_RECEP_F1_2"/>
    <property type="match status" value="1"/>
</dbReference>
<protein>
    <submittedName>
        <fullName evidence="13">G-protein coupled receptor 182 isoform X1</fullName>
    </submittedName>
</protein>
<dbReference type="PRINTS" id="PR00237">
    <property type="entry name" value="GPCRRHODOPSN"/>
</dbReference>
<evidence type="ECO:0000256" key="2">
    <source>
        <dbReference type="ARBA" id="ARBA00022475"/>
    </source>
</evidence>
<sequence>MLISCVEGDRREEKRPPAHRPVQSAANTHFWKSCTPQSSKAAKETSGATHLGSSFVPSKLKFTLKMEDSDALSLLHDGYHNLTELFHLLNSTFTYCHLGLDDNIKRVFLFVLYLIIFVVGLVENLLVIWVNWQTRSHKNLVNLYIFNMAIADLGAILSLPFWMLEAMLDYAWHWGDFLCRFTHYFYYANMYSSIYFLTCLSVDRYVSLTTSSPFWHRHQHLIRRIACCCIWAFAAIVPLPEVAHMELTGTFQPVCFFMAPLETYSAWALTLTILTALIGFLIPFSIMAVFNILTARHIKHSNKPEGRKHCRLIYAYIIVFLVTWLPFHLMLFVFTLEGTSIFLHCYLLDFLYFFYDIIDCFVLVHCVVNPILYNFLSKNFRGKLISAVVRYIPKDQIEQRGKEGSSSTQHSIVITKENISPN</sequence>